<proteinExistence type="predicted"/>
<reference evidence="2 3" key="1">
    <citation type="submission" date="2023-04" db="EMBL/GenBank/DDBJ databases">
        <title>Colletotrichum tabacum stain YC1 causing leaf anthracnose on Nicotiana tabacum(L.) cv.</title>
        <authorList>
            <person name="Ji Z."/>
            <person name="Wang M."/>
            <person name="Zhang J."/>
            <person name="Wang N."/>
            <person name="Zhou Z."/>
        </authorList>
    </citation>
    <scope>NUCLEOTIDE SEQUENCE [LARGE SCALE GENOMIC DNA]</scope>
    <source>
        <strain evidence="2 3">YC1</strain>
    </source>
</reference>
<dbReference type="EMBL" id="JASAOK010000043">
    <property type="protein sequence ID" value="KAK6215694.1"/>
    <property type="molecule type" value="Genomic_DNA"/>
</dbReference>
<feature type="compositionally biased region" description="Acidic residues" evidence="1">
    <location>
        <begin position="119"/>
        <end position="139"/>
    </location>
</feature>
<organism evidence="2 3">
    <name type="scientific">Colletotrichum tabaci</name>
    <dbReference type="NCBI Taxonomy" id="1209068"/>
    <lineage>
        <taxon>Eukaryota</taxon>
        <taxon>Fungi</taxon>
        <taxon>Dikarya</taxon>
        <taxon>Ascomycota</taxon>
        <taxon>Pezizomycotina</taxon>
        <taxon>Sordariomycetes</taxon>
        <taxon>Hypocreomycetidae</taxon>
        <taxon>Glomerellales</taxon>
        <taxon>Glomerellaceae</taxon>
        <taxon>Colletotrichum</taxon>
        <taxon>Colletotrichum destructivum species complex</taxon>
    </lineage>
</organism>
<evidence type="ECO:0000313" key="3">
    <source>
        <dbReference type="Proteomes" id="UP001327957"/>
    </source>
</evidence>
<protein>
    <submittedName>
        <fullName evidence="2">Catalase</fullName>
    </submittedName>
</protein>
<comment type="caution">
    <text evidence="2">The sequence shown here is derived from an EMBL/GenBank/DDBJ whole genome shotgun (WGS) entry which is preliminary data.</text>
</comment>
<evidence type="ECO:0000313" key="2">
    <source>
        <dbReference type="EMBL" id="KAK6215694.1"/>
    </source>
</evidence>
<feature type="compositionally biased region" description="Basic and acidic residues" evidence="1">
    <location>
        <begin position="140"/>
        <end position="153"/>
    </location>
</feature>
<feature type="compositionally biased region" description="Basic and acidic residues" evidence="1">
    <location>
        <begin position="184"/>
        <end position="197"/>
    </location>
</feature>
<feature type="region of interest" description="Disordered" evidence="1">
    <location>
        <begin position="46"/>
        <end position="75"/>
    </location>
</feature>
<name>A0AAV9T957_9PEZI</name>
<accession>A0AAV9T957</accession>
<sequence length="280" mass="30600">MSDWQEAAFATRHLHNRASKSKAGGGRGRRGGAFEVRRTFGRYDVKCPSASRASPPPESGGKKGKRTAAAAARPTLDIFRLSDDGRGLLGELVLPGALEASVILTGSRKTLEDLMSQFEEGEEEGDEGQGEGGGEEEEIGNNREDDGVHDEGHGNPVPNGECDFEDEDGEDTSRHEESDDDDPDKERSRFRAFEKNSFRSPKFWFQWKGRTTTPSPSPPDDRGLAAGRPETGRGYVVFSGNDCRSFKGTITCDALGWKDASMSGWKEVSMSERDVAFAWS</sequence>
<keyword evidence="3" id="KW-1185">Reference proteome</keyword>
<evidence type="ECO:0000256" key="1">
    <source>
        <dbReference type="SAM" id="MobiDB-lite"/>
    </source>
</evidence>
<feature type="region of interest" description="Disordered" evidence="1">
    <location>
        <begin position="1"/>
        <end position="33"/>
    </location>
</feature>
<dbReference type="Proteomes" id="UP001327957">
    <property type="component" value="Unassembled WGS sequence"/>
</dbReference>
<feature type="region of interest" description="Disordered" evidence="1">
    <location>
        <begin position="113"/>
        <end position="229"/>
    </location>
</feature>
<gene>
    <name evidence="2" type="ORF">QIS74_08713</name>
</gene>
<dbReference type="AlphaFoldDB" id="A0AAV9T957"/>